<comment type="caution">
    <text evidence="2">The sequence shown here is derived from an EMBL/GenBank/DDBJ whole genome shotgun (WGS) entry which is preliminary data.</text>
</comment>
<organism evidence="2 3">
    <name type="scientific">Rhypophila decipiens</name>
    <dbReference type="NCBI Taxonomy" id="261697"/>
    <lineage>
        <taxon>Eukaryota</taxon>
        <taxon>Fungi</taxon>
        <taxon>Dikarya</taxon>
        <taxon>Ascomycota</taxon>
        <taxon>Pezizomycotina</taxon>
        <taxon>Sordariomycetes</taxon>
        <taxon>Sordariomycetidae</taxon>
        <taxon>Sordariales</taxon>
        <taxon>Naviculisporaceae</taxon>
        <taxon>Rhypophila</taxon>
    </lineage>
</organism>
<reference evidence="2" key="2">
    <citation type="submission" date="2023-05" db="EMBL/GenBank/DDBJ databases">
        <authorList>
            <consortium name="Lawrence Berkeley National Laboratory"/>
            <person name="Steindorff A."/>
            <person name="Hensen N."/>
            <person name="Bonometti L."/>
            <person name="Westerberg I."/>
            <person name="Brannstrom I.O."/>
            <person name="Guillou S."/>
            <person name="Cros-Aarteil S."/>
            <person name="Calhoun S."/>
            <person name="Haridas S."/>
            <person name="Kuo A."/>
            <person name="Mondo S."/>
            <person name="Pangilinan J."/>
            <person name="Riley R."/>
            <person name="Labutti K."/>
            <person name="Andreopoulos B."/>
            <person name="Lipzen A."/>
            <person name="Chen C."/>
            <person name="Yanf M."/>
            <person name="Daum C."/>
            <person name="Ng V."/>
            <person name="Clum A."/>
            <person name="Ohm R."/>
            <person name="Martin F."/>
            <person name="Silar P."/>
            <person name="Natvig D."/>
            <person name="Lalanne C."/>
            <person name="Gautier V."/>
            <person name="Ament-Velasquez S.L."/>
            <person name="Kruys A."/>
            <person name="Hutchinson M.I."/>
            <person name="Powell A.J."/>
            <person name="Barry K."/>
            <person name="Miller A.N."/>
            <person name="Grigoriev I.V."/>
            <person name="Debuchy R."/>
            <person name="Gladieux P."/>
            <person name="Thoren M.H."/>
            <person name="Johannesson H."/>
        </authorList>
    </citation>
    <scope>NUCLEOTIDE SEQUENCE</scope>
    <source>
        <strain evidence="2">PSN293</strain>
    </source>
</reference>
<keyword evidence="3" id="KW-1185">Reference proteome</keyword>
<dbReference type="AlphaFoldDB" id="A0AAN6XZ80"/>
<gene>
    <name evidence="2" type="ORF">QBC37DRAFT_404330</name>
</gene>
<feature type="region of interest" description="Disordered" evidence="1">
    <location>
        <begin position="282"/>
        <end position="305"/>
    </location>
</feature>
<feature type="compositionally biased region" description="Low complexity" evidence="1">
    <location>
        <begin position="96"/>
        <end position="109"/>
    </location>
</feature>
<accession>A0AAN6XZ80</accession>
<feature type="region of interest" description="Disordered" evidence="1">
    <location>
        <begin position="96"/>
        <end position="131"/>
    </location>
</feature>
<proteinExistence type="predicted"/>
<evidence type="ECO:0000313" key="2">
    <source>
        <dbReference type="EMBL" id="KAK4209429.1"/>
    </source>
</evidence>
<dbReference type="EMBL" id="MU858205">
    <property type="protein sequence ID" value="KAK4209429.1"/>
    <property type="molecule type" value="Genomic_DNA"/>
</dbReference>
<protein>
    <submittedName>
        <fullName evidence="2">Uncharacterized protein</fullName>
    </submittedName>
</protein>
<dbReference type="Proteomes" id="UP001301769">
    <property type="component" value="Unassembled WGS sequence"/>
</dbReference>
<name>A0AAN6XZ80_9PEZI</name>
<reference evidence="2" key="1">
    <citation type="journal article" date="2023" name="Mol. Phylogenet. Evol.">
        <title>Genome-scale phylogeny and comparative genomics of the fungal order Sordariales.</title>
        <authorList>
            <person name="Hensen N."/>
            <person name="Bonometti L."/>
            <person name="Westerberg I."/>
            <person name="Brannstrom I.O."/>
            <person name="Guillou S."/>
            <person name="Cros-Aarteil S."/>
            <person name="Calhoun S."/>
            <person name="Haridas S."/>
            <person name="Kuo A."/>
            <person name="Mondo S."/>
            <person name="Pangilinan J."/>
            <person name="Riley R."/>
            <person name="LaButti K."/>
            <person name="Andreopoulos B."/>
            <person name="Lipzen A."/>
            <person name="Chen C."/>
            <person name="Yan M."/>
            <person name="Daum C."/>
            <person name="Ng V."/>
            <person name="Clum A."/>
            <person name="Steindorff A."/>
            <person name="Ohm R.A."/>
            <person name="Martin F."/>
            <person name="Silar P."/>
            <person name="Natvig D.O."/>
            <person name="Lalanne C."/>
            <person name="Gautier V."/>
            <person name="Ament-Velasquez S.L."/>
            <person name="Kruys A."/>
            <person name="Hutchinson M.I."/>
            <person name="Powell A.J."/>
            <person name="Barry K."/>
            <person name="Miller A.N."/>
            <person name="Grigoriev I.V."/>
            <person name="Debuchy R."/>
            <person name="Gladieux P."/>
            <person name="Hiltunen Thoren M."/>
            <person name="Johannesson H."/>
        </authorList>
    </citation>
    <scope>NUCLEOTIDE SEQUENCE</scope>
    <source>
        <strain evidence="2">PSN293</strain>
    </source>
</reference>
<evidence type="ECO:0000256" key="1">
    <source>
        <dbReference type="SAM" id="MobiDB-lite"/>
    </source>
</evidence>
<sequence length="322" mass="34580">MASRTSALIETLDYLGSPCYRSPYSGSPYSGSFCFESCFGSLSFGSLSTPVTVNPEDETDSEADDEIDTPYVIVNFETEMFLEDVYDMCDVPATAAPSPDASSAGPTSPRLGAGALDGTSISQSGPQNAPLPGPATVIQAQNPPLPAPATVTQGQQPSLPPYLVGNWRQPRPSQARNPMPYSMPHHYNAVVPPHPVPPAPHHVAHQNVPIRGRPLYPPPVFSDMSYRESWNAPARPTTHPTHAHGPKYTPQQIEAFIAHQRDVHQRDAQAQVEAFHARIQQSQGVTQMPGGQGGRPPQQPMQQNPCSAVPFGFVMPHAAPAA</sequence>
<evidence type="ECO:0000313" key="3">
    <source>
        <dbReference type="Proteomes" id="UP001301769"/>
    </source>
</evidence>